<reference evidence="3" key="1">
    <citation type="journal article" date="2019" name="Toxins">
        <title>Detection of Abrin-Like and Prepropulchellin-Like Toxin Genes and Transcripts Using Whole Genome Sequencing and Full-Length Transcript Sequencing of Abrus precatorius.</title>
        <authorList>
            <person name="Hovde B.T."/>
            <person name="Daligault H.E."/>
            <person name="Hanschen E.R."/>
            <person name="Kunde Y.A."/>
            <person name="Johnson M.B."/>
            <person name="Starkenburg S.R."/>
            <person name="Johnson S.L."/>
        </authorList>
    </citation>
    <scope>NUCLEOTIDE SEQUENCE [LARGE SCALE GENOMIC DNA]</scope>
</reference>
<feature type="domain" description="Disease resistance protein At4g27190-like leucine-rich repeats" evidence="2">
    <location>
        <begin position="539"/>
        <end position="650"/>
    </location>
</feature>
<evidence type="ECO:0000259" key="2">
    <source>
        <dbReference type="Pfam" id="PF23247"/>
    </source>
</evidence>
<feature type="domain" description="Disease resistance protein At4g27190-like leucine-rich repeats" evidence="2">
    <location>
        <begin position="897"/>
        <end position="1008"/>
    </location>
</feature>
<sequence length="1074" mass="122942">MSIFRNTRKIELVGLDKVNYLFTLSTASLMLLENLRIDACSGLKHIIDFGDDCDGRNSDVIFPNLKAFSVYNCGQLEYMFDQYLLHHQKYTKIHIDFPALETLRLYELPIFISICRQNSLSVTLPSLKELYVNGCPLFALTSLNDLMVDSDTRQLDHEKAKASSSECVQTSEIARSLSRHSQCLLNIRYMELKNCPKVISFFTFSITSTMLLESLRIDSCDGLKHLEYVIGPNHHEDDGRNLEFHTDFPVLEELTLIRLSKIINICPTSYVVSLPSLKKFELDTCPQYNSVTDSMMSLYSRQLHSTTNKASSSECVQTSEIARSLSRHSQRLLNIRYMELKNCPKVISLFTFSITSTMLLESLRIDSCDGLKHVITSMRHDEDRKNCNSIFPKLKEISIRGCDQLEYVIGPNHHEDDGRNLEFHTDFPALEELTLIRLSKIINICPTSYVVSLPSLKKFELDTCPQYNSVTDSMMSLYSRQLHSTTNKASSSECVQTSEIARSLSRHSQRLLNIRYMELKNCPKVISLFTFSITSTMLLESLRIDSCDGLKHVITSMRHDEDRKNCNSIFPKLKEISIRGCDQLEYVIGPNHHEDDGRNLEFHTDFPALEELTLVRLSKIINICPTSYVVSLPSLKKFELDTCPQYNSVTDSMMSLYSRQLHSTTNKPSSSECVQTSEIARSLSRHSQRLLNIRYMELKNCPKVISLFTFSITSTMLLESLRIDSCDGLKHVITSMRHDEDRKNCTSIFPKLKEISIRGCDQLEYVIGPNHHEDDGRNLEFHTDFPALEELTLIRLSKIINICPTSYVVSLPSLKKFELDTCPQYNSVTDSMMSLYSRQLHSTTNKASSSECVQTSEIARSLSRHSQRLLNIRYMELKNCPKVISLFTFSITSTMLLESLRIDSCDGLKHVITSMRHDEDRKNCNSIFPKLKEISIRGCDQLEYVIGPNHHEDDGRNLEFHTDFPALEELTLIRLSKIINICPTSYVVSLPSLKKFELDTCPQYNSVTDSMMSLYSRQLHSTTNKPSSSECVQTSEIARSLSRHSQRLLNILSKSDIIVHFFYYFNNVAGEFED</sequence>
<dbReference type="SUPFAM" id="SSF52047">
    <property type="entry name" value="RNI-like"/>
    <property type="match status" value="1"/>
</dbReference>
<dbReference type="InterPro" id="IPR057135">
    <property type="entry name" value="At4g27190-like_LRR"/>
</dbReference>
<protein>
    <submittedName>
        <fullName evidence="4">Uncharacterized protein LOC113855692</fullName>
    </submittedName>
</protein>
<organism evidence="3 4">
    <name type="scientific">Abrus precatorius</name>
    <name type="common">Indian licorice</name>
    <name type="synonym">Glycine abrus</name>
    <dbReference type="NCBI Taxonomy" id="3816"/>
    <lineage>
        <taxon>Eukaryota</taxon>
        <taxon>Viridiplantae</taxon>
        <taxon>Streptophyta</taxon>
        <taxon>Embryophyta</taxon>
        <taxon>Tracheophyta</taxon>
        <taxon>Spermatophyta</taxon>
        <taxon>Magnoliopsida</taxon>
        <taxon>eudicotyledons</taxon>
        <taxon>Gunneridae</taxon>
        <taxon>Pentapetalae</taxon>
        <taxon>rosids</taxon>
        <taxon>fabids</taxon>
        <taxon>Fabales</taxon>
        <taxon>Fabaceae</taxon>
        <taxon>Papilionoideae</taxon>
        <taxon>50 kb inversion clade</taxon>
        <taxon>NPAAA clade</taxon>
        <taxon>indigoferoid/millettioid clade</taxon>
        <taxon>Abreae</taxon>
        <taxon>Abrus</taxon>
    </lineage>
</organism>
<feature type="domain" description="Disease resistance protein At4g27190-like leucine-rich repeats" evidence="2">
    <location>
        <begin position="718"/>
        <end position="829"/>
    </location>
</feature>
<gene>
    <name evidence="4" type="primary">LOC113855692</name>
</gene>
<dbReference type="Pfam" id="PF23247">
    <property type="entry name" value="LRR_RPS2"/>
    <property type="match status" value="4"/>
</dbReference>
<accession>A0A8B8KJT6</accession>
<keyword evidence="1" id="KW-0611">Plant defense</keyword>
<evidence type="ECO:0000313" key="3">
    <source>
        <dbReference type="Proteomes" id="UP000694853"/>
    </source>
</evidence>
<dbReference type="InterPro" id="IPR050905">
    <property type="entry name" value="Plant_NBS-LRR"/>
</dbReference>
<dbReference type="RefSeq" id="XP_027343124.1">
    <property type="nucleotide sequence ID" value="XM_027487323.1"/>
</dbReference>
<dbReference type="KEGG" id="aprc:113855692"/>
<dbReference type="Proteomes" id="UP000694853">
    <property type="component" value="Unplaced"/>
</dbReference>
<reference evidence="4" key="2">
    <citation type="submission" date="2025-08" db="UniProtKB">
        <authorList>
            <consortium name="RefSeq"/>
        </authorList>
    </citation>
    <scope>IDENTIFICATION</scope>
    <source>
        <tissue evidence="4">Young leaves</tissue>
    </source>
</reference>
<dbReference type="OrthoDB" id="1747797at2759"/>
<evidence type="ECO:0000256" key="1">
    <source>
        <dbReference type="ARBA" id="ARBA00022821"/>
    </source>
</evidence>
<evidence type="ECO:0000313" key="4">
    <source>
        <dbReference type="RefSeq" id="XP_027343124.1"/>
    </source>
</evidence>
<dbReference type="Gene3D" id="3.80.10.10">
    <property type="entry name" value="Ribonuclease Inhibitor"/>
    <property type="match status" value="3"/>
</dbReference>
<dbReference type="GeneID" id="113855692"/>
<dbReference type="PANTHER" id="PTHR33463">
    <property type="entry name" value="NB-ARC DOMAIN-CONTAINING PROTEIN-RELATED"/>
    <property type="match status" value="1"/>
</dbReference>
<dbReference type="InterPro" id="IPR032675">
    <property type="entry name" value="LRR_dom_sf"/>
</dbReference>
<dbReference type="PANTHER" id="PTHR33463:SF105">
    <property type="entry name" value="AND NB-ARC DOMAIN DISEASE RESISTANCE PROTEIN, PUTATIVE-RELATED"/>
    <property type="match status" value="1"/>
</dbReference>
<proteinExistence type="predicted"/>
<name>A0A8B8KJT6_ABRPR</name>
<dbReference type="AlphaFoldDB" id="A0A8B8KJT6"/>
<keyword evidence="3" id="KW-1185">Reference proteome</keyword>
<feature type="domain" description="Disease resistance protein At4g27190-like leucine-rich repeats" evidence="2">
    <location>
        <begin position="360"/>
        <end position="471"/>
    </location>
</feature>